<dbReference type="PANTHER" id="PTHR14191:SF28">
    <property type="entry name" value="GH04176P-RELATED"/>
    <property type="match status" value="1"/>
</dbReference>
<feature type="compositionally biased region" description="Polar residues" evidence="4">
    <location>
        <begin position="19"/>
        <end position="35"/>
    </location>
</feature>
<dbReference type="GO" id="GO:0072659">
    <property type="term" value="P:protein localization to plasma membrane"/>
    <property type="evidence" value="ECO:0007669"/>
    <property type="project" value="TreeGrafter"/>
</dbReference>
<dbReference type="Gene3D" id="2.30.42.10">
    <property type="match status" value="3"/>
</dbReference>
<sequence>MDTSSAHGSPPACVLRPPKQSSPSTVAGTSTSGITAQLAKPPAARLCHLVRRPEYDGYGFKLIPAKQRYLPRVSAIEPGSPAEAAGLRSNDTVVEVNGVILEGLGHEDVVQLVKSTPNEARLLVVDDETAAWYRRRGIALRGDNLNVVRTSSKKSSRKVRSKGITTSGSINRSSGSLTSSELAGGLRLCYLRKWPDYEGYGFSLREDEENFFITAVVPDSPAELGGLRNDDRLIEVNAVSVENRSYQEIMCRIGKEPDQVNLLVIDRETDEAFASRQQKPSGQADGVLRRWTPARRPRLTFMKTKKQTPKVEAAGNGGFVIPHAVESANDAEHDKAISEEDLVVKEGVAKSHWRPHLPATQSMFLNCASPIPTPRKDNTSNSGYSSISVGSSETMSPTESADGLRLCHLSKWPNFEGYGFALKAKRLRDGQFVAHVDLGSPAHLGGLRKRDRIVEVNGESVEGASYRDVVNRIKLDPGNVALLVIDRETDEAFAHQNRTPNSRDDCVVECRTPPVQPPPYPTASG</sequence>
<comment type="subcellular location">
    <subcellularLocation>
        <location evidence="1">Cell membrane</location>
    </subcellularLocation>
</comment>
<dbReference type="PROSITE" id="PS50106">
    <property type="entry name" value="PDZ"/>
    <property type="match status" value="3"/>
</dbReference>
<keyword evidence="3" id="KW-0677">Repeat</keyword>
<evidence type="ECO:0000256" key="3">
    <source>
        <dbReference type="ARBA" id="ARBA00022737"/>
    </source>
</evidence>
<dbReference type="AlphaFoldDB" id="A0A9J6CXI7"/>
<dbReference type="Proteomes" id="UP000821866">
    <property type="component" value="Unassembled WGS sequence"/>
</dbReference>
<evidence type="ECO:0000259" key="5">
    <source>
        <dbReference type="PROSITE" id="PS50106"/>
    </source>
</evidence>
<feature type="region of interest" description="Disordered" evidence="4">
    <location>
        <begin position="156"/>
        <end position="175"/>
    </location>
</feature>
<comment type="caution">
    <text evidence="6">The sequence shown here is derived from an EMBL/GenBank/DDBJ whole genome shotgun (WGS) entry which is preliminary data.</text>
</comment>
<feature type="compositionally biased region" description="Polar residues" evidence="4">
    <location>
        <begin position="163"/>
        <end position="175"/>
    </location>
</feature>
<keyword evidence="7" id="KW-1185">Reference proteome</keyword>
<dbReference type="Pfam" id="PF00595">
    <property type="entry name" value="PDZ"/>
    <property type="match status" value="2"/>
</dbReference>
<dbReference type="PANTHER" id="PTHR14191">
    <property type="entry name" value="PDZ DOMAIN CONTAINING PROTEIN"/>
    <property type="match status" value="1"/>
</dbReference>
<feature type="domain" description="PDZ" evidence="5">
    <location>
        <begin position="46"/>
        <end position="128"/>
    </location>
</feature>
<dbReference type="EMBL" id="JABSTU010004899">
    <property type="protein sequence ID" value="KAH7952609.1"/>
    <property type="molecule type" value="Genomic_DNA"/>
</dbReference>
<dbReference type="GO" id="GO:0016324">
    <property type="term" value="C:apical plasma membrane"/>
    <property type="evidence" value="ECO:0007669"/>
    <property type="project" value="TreeGrafter"/>
</dbReference>
<dbReference type="VEuPathDB" id="VectorBase:LOC119185962"/>
<keyword evidence="2" id="KW-1003">Cell membrane</keyword>
<reference evidence="6" key="1">
    <citation type="journal article" date="2020" name="Cell">
        <title>Large-Scale Comparative Analyses of Tick Genomes Elucidate Their Genetic Diversity and Vector Capacities.</title>
        <authorList>
            <consortium name="Tick Genome and Microbiome Consortium (TIGMIC)"/>
            <person name="Jia N."/>
            <person name="Wang J."/>
            <person name="Shi W."/>
            <person name="Du L."/>
            <person name="Sun Y."/>
            <person name="Zhan W."/>
            <person name="Jiang J.F."/>
            <person name="Wang Q."/>
            <person name="Zhang B."/>
            <person name="Ji P."/>
            <person name="Bell-Sakyi L."/>
            <person name="Cui X.M."/>
            <person name="Yuan T.T."/>
            <person name="Jiang B.G."/>
            <person name="Yang W.F."/>
            <person name="Lam T.T."/>
            <person name="Chang Q.C."/>
            <person name="Ding S.J."/>
            <person name="Wang X.J."/>
            <person name="Zhu J.G."/>
            <person name="Ruan X.D."/>
            <person name="Zhao L."/>
            <person name="Wei J.T."/>
            <person name="Ye R.Z."/>
            <person name="Que T.C."/>
            <person name="Du C.H."/>
            <person name="Zhou Y.H."/>
            <person name="Cheng J.X."/>
            <person name="Dai P.F."/>
            <person name="Guo W.B."/>
            <person name="Han X.H."/>
            <person name="Huang E.J."/>
            <person name="Li L.F."/>
            <person name="Wei W."/>
            <person name="Gao Y.C."/>
            <person name="Liu J.Z."/>
            <person name="Shao H.Z."/>
            <person name="Wang X."/>
            <person name="Wang C.C."/>
            <person name="Yang T.C."/>
            <person name="Huo Q.B."/>
            <person name="Li W."/>
            <person name="Chen H.Y."/>
            <person name="Chen S.E."/>
            <person name="Zhou L.G."/>
            <person name="Ni X.B."/>
            <person name="Tian J.H."/>
            <person name="Sheng Y."/>
            <person name="Liu T."/>
            <person name="Pan Y.S."/>
            <person name="Xia L.Y."/>
            <person name="Li J."/>
            <person name="Zhao F."/>
            <person name="Cao W.C."/>
        </authorList>
    </citation>
    <scope>NUCLEOTIDE SEQUENCE</scope>
    <source>
        <strain evidence="6">Rmic-2018</strain>
    </source>
</reference>
<accession>A0A9J6CXI7</accession>
<keyword evidence="2" id="KW-0472">Membrane</keyword>
<dbReference type="InterPro" id="IPR051067">
    <property type="entry name" value="NHER"/>
</dbReference>
<name>A0A9J6CXI7_RHIMP</name>
<feature type="domain" description="PDZ" evidence="5">
    <location>
        <begin position="188"/>
        <end position="268"/>
    </location>
</feature>
<reference evidence="6" key="2">
    <citation type="submission" date="2021-09" db="EMBL/GenBank/DDBJ databases">
        <authorList>
            <person name="Jia N."/>
            <person name="Wang J."/>
            <person name="Shi W."/>
            <person name="Du L."/>
            <person name="Sun Y."/>
            <person name="Zhan W."/>
            <person name="Jiang J."/>
            <person name="Wang Q."/>
            <person name="Zhang B."/>
            <person name="Ji P."/>
            <person name="Sakyi L.B."/>
            <person name="Cui X."/>
            <person name="Yuan T."/>
            <person name="Jiang B."/>
            <person name="Yang W."/>
            <person name="Lam T.T.-Y."/>
            <person name="Chang Q."/>
            <person name="Ding S."/>
            <person name="Wang X."/>
            <person name="Zhu J."/>
            <person name="Ruan X."/>
            <person name="Zhao L."/>
            <person name="Wei J."/>
            <person name="Que T."/>
            <person name="Du C."/>
            <person name="Cheng J."/>
            <person name="Dai P."/>
            <person name="Han X."/>
            <person name="Huang E."/>
            <person name="Gao Y."/>
            <person name="Liu J."/>
            <person name="Shao H."/>
            <person name="Ye R."/>
            <person name="Li L."/>
            <person name="Wei W."/>
            <person name="Wang X."/>
            <person name="Wang C."/>
            <person name="Huo Q."/>
            <person name="Li W."/>
            <person name="Guo W."/>
            <person name="Chen H."/>
            <person name="Chen S."/>
            <person name="Zhou L."/>
            <person name="Zhou L."/>
            <person name="Ni X."/>
            <person name="Tian J."/>
            <person name="Zhou Y."/>
            <person name="Sheng Y."/>
            <person name="Liu T."/>
            <person name="Pan Y."/>
            <person name="Xia L."/>
            <person name="Li J."/>
            <person name="Zhao F."/>
            <person name="Cao W."/>
        </authorList>
    </citation>
    <scope>NUCLEOTIDE SEQUENCE</scope>
    <source>
        <strain evidence="6">Rmic-2018</strain>
        <tissue evidence="6">Larvae</tissue>
    </source>
</reference>
<dbReference type="GO" id="GO:0043495">
    <property type="term" value="F:protein-membrane adaptor activity"/>
    <property type="evidence" value="ECO:0007669"/>
    <property type="project" value="TreeGrafter"/>
</dbReference>
<evidence type="ECO:0000313" key="7">
    <source>
        <dbReference type="Proteomes" id="UP000821866"/>
    </source>
</evidence>
<proteinExistence type="predicted"/>
<dbReference type="SUPFAM" id="SSF50156">
    <property type="entry name" value="PDZ domain-like"/>
    <property type="match status" value="3"/>
</dbReference>
<dbReference type="InterPro" id="IPR041489">
    <property type="entry name" value="PDZ_6"/>
</dbReference>
<dbReference type="SMART" id="SM00228">
    <property type="entry name" value="PDZ"/>
    <property type="match status" value="3"/>
</dbReference>
<evidence type="ECO:0000256" key="2">
    <source>
        <dbReference type="ARBA" id="ARBA00022475"/>
    </source>
</evidence>
<dbReference type="InterPro" id="IPR036034">
    <property type="entry name" value="PDZ_sf"/>
</dbReference>
<evidence type="ECO:0000256" key="4">
    <source>
        <dbReference type="SAM" id="MobiDB-lite"/>
    </source>
</evidence>
<dbReference type="CDD" id="cd06768">
    <property type="entry name" value="PDZ_NHERF-like"/>
    <property type="match status" value="3"/>
</dbReference>
<protein>
    <recommendedName>
        <fullName evidence="5">PDZ domain-containing protein</fullName>
    </recommendedName>
</protein>
<gene>
    <name evidence="6" type="ORF">HPB51_028229</name>
</gene>
<feature type="compositionally biased region" description="Low complexity" evidence="4">
    <location>
        <begin position="380"/>
        <end position="392"/>
    </location>
</feature>
<evidence type="ECO:0000256" key="1">
    <source>
        <dbReference type="ARBA" id="ARBA00004236"/>
    </source>
</evidence>
<organism evidence="6 7">
    <name type="scientific">Rhipicephalus microplus</name>
    <name type="common">Cattle tick</name>
    <name type="synonym">Boophilus microplus</name>
    <dbReference type="NCBI Taxonomy" id="6941"/>
    <lineage>
        <taxon>Eukaryota</taxon>
        <taxon>Metazoa</taxon>
        <taxon>Ecdysozoa</taxon>
        <taxon>Arthropoda</taxon>
        <taxon>Chelicerata</taxon>
        <taxon>Arachnida</taxon>
        <taxon>Acari</taxon>
        <taxon>Parasitiformes</taxon>
        <taxon>Ixodida</taxon>
        <taxon>Ixodoidea</taxon>
        <taxon>Ixodidae</taxon>
        <taxon>Rhipicephalinae</taxon>
        <taxon>Rhipicephalus</taxon>
        <taxon>Boophilus</taxon>
    </lineage>
</organism>
<feature type="region of interest" description="Disordered" evidence="4">
    <location>
        <begin position="1"/>
        <end position="35"/>
    </location>
</feature>
<feature type="region of interest" description="Disordered" evidence="4">
    <location>
        <begin position="372"/>
        <end position="399"/>
    </location>
</feature>
<dbReference type="Pfam" id="PF17820">
    <property type="entry name" value="PDZ_6"/>
    <property type="match status" value="1"/>
</dbReference>
<evidence type="ECO:0000313" key="6">
    <source>
        <dbReference type="EMBL" id="KAH7952609.1"/>
    </source>
</evidence>
<feature type="domain" description="PDZ" evidence="5">
    <location>
        <begin position="406"/>
        <end position="488"/>
    </location>
</feature>
<dbReference type="InterPro" id="IPR001478">
    <property type="entry name" value="PDZ"/>
</dbReference>